<dbReference type="RefSeq" id="WP_284297973.1">
    <property type="nucleotide sequence ID" value="NZ_BSVA01000001.1"/>
</dbReference>
<dbReference type="SMART" id="SM00710">
    <property type="entry name" value="PbH1"/>
    <property type="match status" value="7"/>
</dbReference>
<dbReference type="InterPro" id="IPR012334">
    <property type="entry name" value="Pectin_lyas_fold"/>
</dbReference>
<evidence type="ECO:0000256" key="1">
    <source>
        <dbReference type="SAM" id="MobiDB-lite"/>
    </source>
</evidence>
<dbReference type="EMBL" id="BSVA01000001">
    <property type="protein sequence ID" value="GMA90304.1"/>
    <property type="molecule type" value="Genomic_DNA"/>
</dbReference>
<comment type="caution">
    <text evidence="3">The sequence shown here is derived from an EMBL/GenBank/DDBJ whole genome shotgun (WGS) entry which is preliminary data.</text>
</comment>
<dbReference type="Proteomes" id="UP001157069">
    <property type="component" value="Unassembled WGS sequence"/>
</dbReference>
<feature type="region of interest" description="Disordered" evidence="1">
    <location>
        <begin position="1"/>
        <end position="32"/>
    </location>
</feature>
<protein>
    <recommendedName>
        <fullName evidence="2">Right handed beta helix domain-containing protein</fullName>
    </recommendedName>
</protein>
<feature type="domain" description="Right handed beta helix" evidence="2">
    <location>
        <begin position="101"/>
        <end position="231"/>
    </location>
</feature>
<keyword evidence="4" id="KW-1185">Reference proteome</keyword>
<reference evidence="4" key="1">
    <citation type="journal article" date="2019" name="Int. J. Syst. Evol. Microbiol.">
        <title>The Global Catalogue of Microorganisms (GCM) 10K type strain sequencing project: providing services to taxonomists for standard genome sequencing and annotation.</title>
        <authorList>
            <consortium name="The Broad Institute Genomics Platform"/>
            <consortium name="The Broad Institute Genome Sequencing Center for Infectious Disease"/>
            <person name="Wu L."/>
            <person name="Ma J."/>
        </authorList>
    </citation>
    <scope>NUCLEOTIDE SEQUENCE [LARGE SCALE GENOMIC DNA]</scope>
    <source>
        <strain evidence="4">NBRC 108755</strain>
    </source>
</reference>
<dbReference type="InterPro" id="IPR011050">
    <property type="entry name" value="Pectin_lyase_fold/virulence"/>
</dbReference>
<gene>
    <name evidence="3" type="ORF">GCM10025869_08330</name>
</gene>
<evidence type="ECO:0000313" key="4">
    <source>
        <dbReference type="Proteomes" id="UP001157069"/>
    </source>
</evidence>
<evidence type="ECO:0000313" key="3">
    <source>
        <dbReference type="EMBL" id="GMA90304.1"/>
    </source>
</evidence>
<dbReference type="SUPFAM" id="SSF51126">
    <property type="entry name" value="Pectin lyase-like"/>
    <property type="match status" value="1"/>
</dbReference>
<dbReference type="InterPro" id="IPR039448">
    <property type="entry name" value="Beta_helix"/>
</dbReference>
<evidence type="ECO:0000259" key="2">
    <source>
        <dbReference type="Pfam" id="PF13229"/>
    </source>
</evidence>
<accession>A0ABQ6JT96</accession>
<dbReference type="Pfam" id="PF13229">
    <property type="entry name" value="Beta_helix"/>
    <property type="match status" value="1"/>
</dbReference>
<dbReference type="InterPro" id="IPR006626">
    <property type="entry name" value="PbH1"/>
</dbReference>
<organism evidence="3 4">
    <name type="scientific">Homoserinibacter gongjuensis</name>
    <dbReference type="NCBI Taxonomy" id="1162968"/>
    <lineage>
        <taxon>Bacteria</taxon>
        <taxon>Bacillati</taxon>
        <taxon>Actinomycetota</taxon>
        <taxon>Actinomycetes</taxon>
        <taxon>Micrococcales</taxon>
        <taxon>Microbacteriaceae</taxon>
        <taxon>Homoserinibacter</taxon>
    </lineage>
</organism>
<sequence length="322" mass="33375">MCGGSHPVGSGTDTDADAVGGGDAVPSCPSASVKVSDADELEDALDDAEPGDVIRVADGRYDDRFEIDRSGTDDEPIWLCGSSKAVIDGGNPQKGTVLALDRVEHWRLIGFTVENGQKGIMVDGSSDIVLGGLTVRRIGDEAIHLRDGSVDNLIVGSTISETGLRQAKFGEGIYVGSAESNWCDVSSCKPDRSDRNRLVGNTITRTKAEAIDIKEGTSGGVVEGNTFDGSDLVAATADSWVDVKGNDWTIVGNTGTTSPKDGFQTHEIVDGWGTRNRFSGNAAHVDGPGYGIAVTPALGNVVACDNTASGAVKGVSNITCTE</sequence>
<proteinExistence type="predicted"/>
<name>A0ABQ6JT96_9MICO</name>
<dbReference type="Gene3D" id="2.160.20.10">
    <property type="entry name" value="Single-stranded right-handed beta-helix, Pectin lyase-like"/>
    <property type="match status" value="1"/>
</dbReference>